<name>A0A516IU64_9SPHN</name>
<gene>
    <name evidence="2" type="ORF">FMM02_11065</name>
</gene>
<organism evidence="2 3">
    <name type="scientific">Sphingomonas xanthus</name>
    <dbReference type="NCBI Taxonomy" id="2594473"/>
    <lineage>
        <taxon>Bacteria</taxon>
        <taxon>Pseudomonadati</taxon>
        <taxon>Pseudomonadota</taxon>
        <taxon>Alphaproteobacteria</taxon>
        <taxon>Sphingomonadales</taxon>
        <taxon>Sphingomonadaceae</taxon>
        <taxon>Sphingomonas</taxon>
    </lineage>
</organism>
<accession>A0A516IU64</accession>
<evidence type="ECO:0000256" key="1">
    <source>
        <dbReference type="SAM" id="MobiDB-lite"/>
    </source>
</evidence>
<dbReference type="KEGG" id="sxa:FMM02_11065"/>
<feature type="region of interest" description="Disordered" evidence="1">
    <location>
        <begin position="1"/>
        <end position="50"/>
    </location>
</feature>
<protein>
    <submittedName>
        <fullName evidence="2">Uncharacterized protein</fullName>
    </submittedName>
</protein>
<keyword evidence="3" id="KW-1185">Reference proteome</keyword>
<dbReference type="Proteomes" id="UP000321857">
    <property type="component" value="Chromosome"/>
</dbReference>
<dbReference type="AlphaFoldDB" id="A0A516IU64"/>
<dbReference type="OrthoDB" id="7605272at2"/>
<sequence>MSKSSDGPAALIQRQRKSSPQPSVLHRSAAAAPPISSNDNSPPLDDEAAHRKEQRELNGAVRGKSRRNQLLPLSWNHLSKVDVAQVGQMLRAWPDNCTLLEAEARFAIAAIITTGRKLSYLKQLRVHDTVEPDPAHEGIIFDLEGRPYWNLVGGSANRQEARLRKKRRTKGPFVHEEPYFIAFQLSPLTAQCFYKLSARRAVTGKPLLTSSYKKLKAQIQLLLNRRRMGEPGRPRKSSRTLEALERWLTVALTHQSCGNIGPAARFTDSDHPMSRSVIVYGIWKITGILWRLSSTLWIFEGTIYIRVHPRSRKFHYGNPRCPSWRTIKIVIAVILDRILQAQGNVRDVHIALTLQVVAMVSFATGHRGQLRLSLASRSIDPNTGFATIRDKAKECPHTRLVWVAPAVRKQIHAFEAHLQSLKSVLSPAAFRWVMDEVDKGDIPMFKIVGNDIETLKFSEVWGEINQMVGGSFPLFANSGRHWLRWMMSGWCTSETLNAFFGHWQIGTSPWGPTSCFNPHTFRAEASIIELVFDRLGWRPIDAEGQAC</sequence>
<dbReference type="RefSeq" id="WP_147494895.1">
    <property type="nucleotide sequence ID" value="NZ_CP041659.1"/>
</dbReference>
<reference evidence="2 3" key="1">
    <citation type="submission" date="2019-07" db="EMBL/GenBank/DDBJ databases">
        <title>Sphingomonas AE3 Genome sequencing and assembly.</title>
        <authorList>
            <person name="Kim H."/>
        </authorList>
    </citation>
    <scope>NUCLEOTIDE SEQUENCE [LARGE SCALE GENOMIC DNA]</scope>
    <source>
        <strain evidence="2 3">AE3</strain>
    </source>
</reference>
<evidence type="ECO:0000313" key="2">
    <source>
        <dbReference type="EMBL" id="QDP20447.1"/>
    </source>
</evidence>
<dbReference type="EMBL" id="CP041659">
    <property type="protein sequence ID" value="QDP20447.1"/>
    <property type="molecule type" value="Genomic_DNA"/>
</dbReference>
<proteinExistence type="predicted"/>
<evidence type="ECO:0000313" key="3">
    <source>
        <dbReference type="Proteomes" id="UP000321857"/>
    </source>
</evidence>